<reference evidence="6" key="5">
    <citation type="journal article" date="2018" name="Genome Biol.">
        <title>SKESA: strategic k-mer extension for scrupulous assemblies.</title>
        <authorList>
            <person name="Souvorov A."/>
            <person name="Agarwala R."/>
            <person name="Lipman D.J."/>
        </authorList>
    </citation>
    <scope>NUCLEOTIDE SEQUENCE</scope>
    <source>
        <strain evidence="6">14ARS_STU0125</strain>
    </source>
</reference>
<reference evidence="3" key="4">
    <citation type="submission" date="2016-01" db="EMBL/GenBank/DDBJ databases">
        <authorList>
            <person name="McClelland M."/>
            <person name="Jain A."/>
            <person name="Saraogi P."/>
            <person name="Mendelson R."/>
            <person name="Westerman R."/>
            <person name="SanMiguel P."/>
            <person name="Csonka L."/>
        </authorList>
    </citation>
    <scope>NUCLEOTIDE SEQUENCE</scope>
    <source>
        <strain evidence="3">GOS</strain>
    </source>
</reference>
<gene>
    <name evidence="1" type="primary">rep</name>
    <name evidence="4" type="ORF">AXN14_22770</name>
    <name evidence="5" type="ORF">AXR82_22365</name>
    <name evidence="6" type="ORF">G0H73_23240</name>
</gene>
<dbReference type="EMBL" id="KM234279">
    <property type="protein sequence ID" value="AIU97958.1"/>
    <property type="molecule type" value="Genomic_DNA"/>
</dbReference>
<reference evidence="1" key="1">
    <citation type="journal article" date="2010" name="Antimicrob. Agents Chemother.">
        <title>Unusual class 1 integron configuration found in Salmonella genomic island 2 from Salmonella enterica serovar Emek.</title>
        <authorList>
            <person name="Wilson N.L."/>
            <person name="Hall R.M."/>
        </authorList>
    </citation>
    <scope>NUCLEOTIDE SEQUENCE</scope>
    <source>
        <strain evidence="1">SRC19</strain>
    </source>
</reference>
<evidence type="ECO:0000313" key="3">
    <source>
        <dbReference type="EMBL" id="ANA09836.1"/>
    </source>
</evidence>
<dbReference type="GeneID" id="99802460"/>
<dbReference type="EMBL" id="KU499918">
    <property type="protein sequence ID" value="ANA09836.1"/>
    <property type="molecule type" value="Genomic_DNA"/>
</dbReference>
<reference evidence="4" key="6">
    <citation type="submission" date="2018-07" db="EMBL/GenBank/DDBJ databases">
        <authorList>
            <consortium name="GenomeTrakr network: Whole genome sequencing for foodborne pathogen traceback"/>
        </authorList>
    </citation>
    <scope>NUCLEOTIDE SEQUENCE</scope>
    <source>
        <strain evidence="4">CFSAN031443</strain>
        <strain evidence="5">CFSAN031911</strain>
    </source>
</reference>
<dbReference type="EMBL" id="DAAMVH010000022">
    <property type="protein sequence ID" value="HAC8335657.1"/>
    <property type="molecule type" value="Genomic_DNA"/>
</dbReference>
<dbReference type="Pfam" id="PF04796">
    <property type="entry name" value="RepA_C"/>
    <property type="match status" value="1"/>
</dbReference>
<protein>
    <submittedName>
        <fullName evidence="1 2">Rep</fullName>
    </submittedName>
</protein>
<evidence type="ECO:0000313" key="6">
    <source>
        <dbReference type="EMBL" id="HAC8335657.1"/>
    </source>
</evidence>
<accession>A0A076VBB3</accession>
<dbReference type="EMBL" id="AY963803">
    <property type="protein sequence ID" value="AIK22103.1"/>
    <property type="molecule type" value="Genomic_DNA"/>
</dbReference>
<dbReference type="InterPro" id="IPR006881">
    <property type="entry name" value="RepA_C"/>
</dbReference>
<evidence type="ECO:0000313" key="5">
    <source>
        <dbReference type="EMBL" id="EBU5293695.1"/>
    </source>
</evidence>
<evidence type="ECO:0000313" key="2">
    <source>
        <dbReference type="EMBL" id="AIU97958.1"/>
    </source>
</evidence>
<dbReference type="RefSeq" id="WP_000802150.1">
    <property type="nucleotide sequence ID" value="NZ_CP065128.1"/>
</dbReference>
<dbReference type="EMBL" id="AAGNPF010000025">
    <property type="protein sequence ID" value="EBQ0118678.1"/>
    <property type="molecule type" value="Genomic_DNA"/>
</dbReference>
<dbReference type="AlphaFoldDB" id="A0A076VBB3"/>
<proteinExistence type="predicted"/>
<evidence type="ECO:0000313" key="4">
    <source>
        <dbReference type="EMBL" id="EBQ0118678.1"/>
    </source>
</evidence>
<evidence type="ECO:0000313" key="1">
    <source>
        <dbReference type="EMBL" id="AIK22103.1"/>
    </source>
</evidence>
<reference evidence="6" key="7">
    <citation type="submission" date="2018-12" db="EMBL/GenBank/DDBJ databases">
        <authorList>
            <consortium name="NCBI Pathogen Detection Project"/>
        </authorList>
    </citation>
    <scope>NUCLEOTIDE SEQUENCE</scope>
    <source>
        <strain evidence="6">14ARS_STU0125</strain>
    </source>
</reference>
<reference evidence="1" key="3">
    <citation type="journal article" date="2015" name="J. Antimicrob. Chemother.">
        <title>The complete sequence of Salmonella genomic island SGI2.</title>
        <authorList>
            <person name="Hamidian M."/>
            <person name="Holt K.E."/>
            <person name="Hall R.M."/>
        </authorList>
    </citation>
    <scope>NUCLEOTIDE SEQUENCE</scope>
    <source>
        <strain evidence="1">SRC19</strain>
    </source>
</reference>
<sequence>MKPFSQLLAQYQADIEVENSDKSQGLSRAESELIDASVRIKSDPPSPNDFTFMHSIMCQVGLPRSRVNGSEFERRCGAAGLYIRAGKIWDGKQFLQQPVPYGPMPRLVMAYLNTQALRSKSPEIDVGNSASAFLKQLGKESSGGKNGSYTNFRKQLLALSACSITLGFSTADKAFTYDGKPIQKFEAWIGNSDNQGALWPGVITFSHEYFTTLSEHAVPLDLRALNQLNSSALAMDIYAMLSDRLHRISGRPVVLYWRNLREQFGQEYTGDDADRNFKKVFLPALKRVLTVYPDAKVKKVTGGILMMSSPPPIPYRN</sequence>
<organism evidence="1">
    <name type="scientific">Salmonella enterica I</name>
    <dbReference type="NCBI Taxonomy" id="59201"/>
    <lineage>
        <taxon>Bacteria</taxon>
        <taxon>Pseudomonadati</taxon>
        <taxon>Pseudomonadota</taxon>
        <taxon>Gammaproteobacteria</taxon>
        <taxon>Enterobacterales</taxon>
        <taxon>Enterobacteriaceae</taxon>
        <taxon>Salmonella</taxon>
    </lineage>
</organism>
<dbReference type="EMBL" id="AAHCIC010000050">
    <property type="protein sequence ID" value="EBU5293695.1"/>
    <property type="molecule type" value="Genomic_DNA"/>
</dbReference>
<reference evidence="2" key="2">
    <citation type="journal article" date="2015" name="Antimicrob. Agents Chemother.">
        <title>Two Novel Salmonella Genomic Island 1 Variants in Proteus mirabilis Isolates from Swine Farms in China.</title>
        <authorList>
            <person name="Lei C.W."/>
            <person name="Zhang A.Y."/>
            <person name="Liu B.H."/>
            <person name="Wang H.N."/>
            <person name="Yang L.Q."/>
            <person name="Guan Z.B."/>
            <person name="Xu C.W."/>
            <person name="Zhang D.D."/>
            <person name="Yang Y.Q."/>
        </authorList>
    </citation>
    <scope>NUCLEOTIDE SEQUENCE</scope>
    <source>
        <strain evidence="2">Z4</strain>
    </source>
</reference>
<name>A0A076VBB3_SALET</name>